<accession>A0A511BKM5</accession>
<organism evidence="2 3">
    <name type="scientific">Swaminathania salitolerans</name>
    <dbReference type="NCBI Taxonomy" id="182838"/>
    <lineage>
        <taxon>Bacteria</taxon>
        <taxon>Pseudomonadati</taxon>
        <taxon>Pseudomonadota</taxon>
        <taxon>Alphaproteobacteria</taxon>
        <taxon>Acetobacterales</taxon>
        <taxon>Acetobacteraceae</taxon>
        <taxon>Swaminathania</taxon>
    </lineage>
</organism>
<gene>
    <name evidence="2" type="ORF">SSA02_00720</name>
</gene>
<comment type="caution">
    <text evidence="2">The sequence shown here is derived from an EMBL/GenBank/DDBJ whole genome shotgun (WGS) entry which is preliminary data.</text>
</comment>
<proteinExistence type="predicted"/>
<evidence type="ECO:0000259" key="1">
    <source>
        <dbReference type="Pfam" id="PF13403"/>
    </source>
</evidence>
<name>A0A511BKM5_9PROT</name>
<dbReference type="InterPro" id="IPR028992">
    <property type="entry name" value="Hedgehog/Intein_dom"/>
</dbReference>
<protein>
    <recommendedName>
        <fullName evidence="1">Hedgehog/Intein (Hint) domain-containing protein</fullName>
    </recommendedName>
</protein>
<evidence type="ECO:0000313" key="2">
    <source>
        <dbReference type="EMBL" id="GEL00909.1"/>
    </source>
</evidence>
<evidence type="ECO:0000313" key="3">
    <source>
        <dbReference type="Proteomes" id="UP000321405"/>
    </source>
</evidence>
<dbReference type="Pfam" id="PF13403">
    <property type="entry name" value="Hint_2"/>
    <property type="match status" value="1"/>
</dbReference>
<dbReference type="EMBL" id="BJVC01000001">
    <property type="protein sequence ID" value="GEL00909.1"/>
    <property type="molecule type" value="Genomic_DNA"/>
</dbReference>
<reference evidence="2 3" key="1">
    <citation type="submission" date="2019-07" db="EMBL/GenBank/DDBJ databases">
        <title>Whole genome shotgun sequence of Swaminathania salitolerans NBRC 104436.</title>
        <authorList>
            <person name="Hosoyama A."/>
            <person name="Uohara A."/>
            <person name="Ohji S."/>
            <person name="Ichikawa N."/>
        </authorList>
    </citation>
    <scope>NUCLEOTIDE SEQUENCE [LARGE SCALE GENOMIC DNA]</scope>
    <source>
        <strain evidence="2 3">NBRC 104436</strain>
    </source>
</reference>
<keyword evidence="3" id="KW-1185">Reference proteome</keyword>
<dbReference type="Gene3D" id="2.170.16.10">
    <property type="entry name" value="Hedgehog/Intein (Hint) domain"/>
    <property type="match status" value="1"/>
</dbReference>
<feature type="domain" description="Hedgehog/Intein (Hint)" evidence="1">
    <location>
        <begin position="286"/>
        <end position="426"/>
    </location>
</feature>
<dbReference type="AlphaFoldDB" id="A0A511BKM5"/>
<dbReference type="RefSeq" id="WP_147091962.1">
    <property type="nucleotide sequence ID" value="NZ_BJVC01000001.1"/>
</dbReference>
<dbReference type="Proteomes" id="UP000321405">
    <property type="component" value="Unassembled WGS sequence"/>
</dbReference>
<dbReference type="OrthoDB" id="7246642at2"/>
<dbReference type="SUPFAM" id="SSF51294">
    <property type="entry name" value="Hedgehog/intein (Hint) domain"/>
    <property type="match status" value="1"/>
</dbReference>
<dbReference type="InterPro" id="IPR036844">
    <property type="entry name" value="Hint_dom_sf"/>
</dbReference>
<sequence length="624" mass="67365">MSYPEIQIRPGNLWADGSVAEGETKKIIVQGIDDDGSTTDSLGGTICNQDYPTLADGPMEIGGHLIIDKDYARSTVYFGTGTTTSGIWCRPIIATTGVVDITGSGAYDIFNYITFLNQTQNSGVINVADITMYSGSTFSEITGPGTLNLNNVRLSGDNNNYVLSTIGRITGGQVINMTNSDLSLLSELSDVTIHMTGGSNYLALRSTATIRNVTVRGFGRGDIIDFASGSGADSWQYDPETGDLTVSRGTQSHTVNIGLGYDPEKFQSVPTGYLSNQGITYLDATPCFLSGSLIATPDGAVAIELLEPGDLVLCLEDGMLSPRPVQSIERGVMRVPSVSTLGDDERGFSVCIARDAIRPGVPYRDLRVTAEHCMALDGVLVPVRMLVNGRTIRYDTELLEYRYFHLRMETHALVLANGVLTETFLEEGHRSVTTQNARPGPIRPVLPIETGRARVEPIHRHLSARAEALGHDPAPVEAVGPCNSGEVHLVDCRGRRFDPIRRNGHVHVFRVPGSARKLRIASAVARPCDTIGPFVDDRRYLGALIGSISLYEAETLHEQAIHLENRALAGWSDLDSRHCRWTRGEAVLPLPAGDATSPRVLAIEILAQASRGESGCNPDPRHAA</sequence>